<dbReference type="InterPro" id="IPR050483">
    <property type="entry name" value="CoA-transferase_III_domain"/>
</dbReference>
<sequence length="383" mass="42053">MNERAGREGILGDIKVADFTTMMAGPLATRYMADLGADVIKIEAPEGDYIRTRQPIRGESSAYFGQINAGKKSICLDLKQEADRAIARAIIAEADVLAENFRPGVMAKFGLDYEAVKAINPDIIYCSVSGYGVSGAGAKRPAFAQIVQAASGYDLAFMGYQDVGSRPPNSMLFVADALGASYAFSSILAALYHRRETGEGQYIDVTLLESMFQLMVYEVQEAQFPAREVRPLFRPLKTSDGFVMVTPTSQRNFENVCAAMGHEEWLSDPRFATTGERHRNWATLYELMEGWTSGRDSASCERLLNGGGVPCSRYKTVKEALADPLLADLGTMAEVRDRDGRFKIPNLPFRMSRSRVQVQPYVSGLDEDREEVLAAFGLEAPAA</sequence>
<dbReference type="Gene3D" id="3.30.1540.10">
    <property type="entry name" value="formyl-coa transferase, domain 3"/>
    <property type="match status" value="1"/>
</dbReference>
<dbReference type="PANTHER" id="PTHR48207:SF3">
    <property type="entry name" value="SUCCINATE--HYDROXYMETHYLGLUTARATE COA-TRANSFERASE"/>
    <property type="match status" value="1"/>
</dbReference>
<dbReference type="EMBL" id="LT598653">
    <property type="protein sequence ID" value="SBV31760.1"/>
    <property type="molecule type" value="Genomic_DNA"/>
</dbReference>
<protein>
    <recommendedName>
        <fullName evidence="3">L-carnitine dehydratase/bile acid-inducible protein F</fullName>
    </recommendedName>
</protein>
<dbReference type="SUPFAM" id="SSF89796">
    <property type="entry name" value="CoA-transferase family III (CaiB/BaiF)"/>
    <property type="match status" value="1"/>
</dbReference>
<evidence type="ECO:0008006" key="3">
    <source>
        <dbReference type="Google" id="ProtNLM"/>
    </source>
</evidence>
<evidence type="ECO:0000313" key="2">
    <source>
        <dbReference type="EMBL" id="SBV31760.1"/>
    </source>
</evidence>
<dbReference type="KEGG" id="sphu:SPPYR_0640"/>
<accession>A0A1Y5PP66</accession>
<name>A0A1Y5PP66_9SPHN</name>
<reference evidence="2" key="1">
    <citation type="submission" date="2016-03" db="EMBL/GenBank/DDBJ databases">
        <authorList>
            <person name="Ploux O."/>
        </authorList>
    </citation>
    <scope>NUCLEOTIDE SEQUENCE</scope>
    <source>
        <strain evidence="2">UC10</strain>
    </source>
</reference>
<dbReference type="InterPro" id="IPR023606">
    <property type="entry name" value="CoA-Trfase_III_dom_1_sf"/>
</dbReference>
<dbReference type="PANTHER" id="PTHR48207">
    <property type="entry name" value="SUCCINATE--HYDROXYMETHYLGLUTARATE COA-TRANSFERASE"/>
    <property type="match status" value="1"/>
</dbReference>
<dbReference type="RefSeq" id="WP_295323617.1">
    <property type="nucleotide sequence ID" value="NZ_LT598653.1"/>
</dbReference>
<dbReference type="Gene3D" id="3.40.50.10540">
    <property type="entry name" value="Crotonobetainyl-coa:carnitine coa-transferase, domain 1"/>
    <property type="match status" value="1"/>
</dbReference>
<dbReference type="InterPro" id="IPR003673">
    <property type="entry name" value="CoA-Trfase_fam_III"/>
</dbReference>
<evidence type="ECO:0000256" key="1">
    <source>
        <dbReference type="ARBA" id="ARBA00022679"/>
    </source>
</evidence>
<gene>
    <name evidence="2" type="ORF">SPPYR_0640</name>
</gene>
<organism evidence="2">
    <name type="scientific">uncultured Sphingopyxis sp</name>
    <dbReference type="NCBI Taxonomy" id="310581"/>
    <lineage>
        <taxon>Bacteria</taxon>
        <taxon>Pseudomonadati</taxon>
        <taxon>Pseudomonadota</taxon>
        <taxon>Alphaproteobacteria</taxon>
        <taxon>Sphingomonadales</taxon>
        <taxon>Sphingomonadaceae</taxon>
        <taxon>Sphingopyxis</taxon>
        <taxon>environmental samples</taxon>
    </lineage>
</organism>
<dbReference type="Pfam" id="PF02515">
    <property type="entry name" value="CoA_transf_3"/>
    <property type="match status" value="1"/>
</dbReference>
<dbReference type="AlphaFoldDB" id="A0A1Y5PP66"/>
<dbReference type="GO" id="GO:0008410">
    <property type="term" value="F:CoA-transferase activity"/>
    <property type="evidence" value="ECO:0007669"/>
    <property type="project" value="TreeGrafter"/>
</dbReference>
<dbReference type="InterPro" id="IPR044855">
    <property type="entry name" value="CoA-Trfase_III_dom3_sf"/>
</dbReference>
<proteinExistence type="predicted"/>
<keyword evidence="1" id="KW-0808">Transferase</keyword>